<evidence type="ECO:0000313" key="2">
    <source>
        <dbReference type="EMBL" id="GIU51114.1"/>
    </source>
</evidence>
<dbReference type="Pfam" id="PF02316">
    <property type="entry name" value="HTH_Tnp_Mu_1"/>
    <property type="match status" value="1"/>
</dbReference>
<dbReference type="SUPFAM" id="SSF51306">
    <property type="entry name" value="LexA/Signal peptidase"/>
    <property type="match status" value="1"/>
</dbReference>
<dbReference type="InterPro" id="IPR036388">
    <property type="entry name" value="WH-like_DNA-bd_sf"/>
</dbReference>
<dbReference type="RefSeq" id="WP_220782929.1">
    <property type="nucleotide sequence ID" value="NZ_BPEY01000106.1"/>
</dbReference>
<evidence type="ECO:0000259" key="1">
    <source>
        <dbReference type="PROSITE" id="PS51702"/>
    </source>
</evidence>
<dbReference type="Gene3D" id="1.10.10.10">
    <property type="entry name" value="Winged helix-like DNA-binding domain superfamily/Winged helix DNA-binding domain"/>
    <property type="match status" value="1"/>
</dbReference>
<dbReference type="InterPro" id="IPR036286">
    <property type="entry name" value="LexA/Signal_pep-like_sf"/>
</dbReference>
<reference evidence="2" key="1">
    <citation type="submission" date="2021-05" db="EMBL/GenBank/DDBJ databases">
        <title>Molecular characterization for Shewanella algae harboring chromosomal blaOXA-55-like strains isolated from clinical and environment sample.</title>
        <authorList>
            <person name="Ohama Y."/>
            <person name="Aoki K."/>
            <person name="Harada S."/>
            <person name="Moriya K."/>
            <person name="Ishii Y."/>
            <person name="Tateda K."/>
        </authorList>
    </citation>
    <scope>NUCLEOTIDE SEQUENCE</scope>
    <source>
        <strain evidence="2">JCM 11563</strain>
    </source>
</reference>
<accession>A0ABQ4PQ28</accession>
<evidence type="ECO:0000313" key="3">
    <source>
        <dbReference type="Proteomes" id="UP000887104"/>
    </source>
</evidence>
<proteinExistence type="predicted"/>
<organism evidence="2 3">
    <name type="scientific">Shewanella sairae</name>
    <dbReference type="NCBI Taxonomy" id="190310"/>
    <lineage>
        <taxon>Bacteria</taxon>
        <taxon>Pseudomonadati</taxon>
        <taxon>Pseudomonadota</taxon>
        <taxon>Gammaproteobacteria</taxon>
        <taxon>Alteromonadales</taxon>
        <taxon>Shewanellaceae</taxon>
        <taxon>Shewanella</taxon>
    </lineage>
</organism>
<sequence>MTELIKEWFTADELCGVGGLPQHRSSFSTKAKNEHWISRQHSGKRGAAFEYHISSLPESAQLILRNRDIKRGAITTLPMIWTIKDDAMAPTVQKGMQVAITYPPMFDGGGLYLLSINKVPELRRVQWLESQQVYAVLCDNPHYPTDYVKDLFILAKVIAALAPIQ</sequence>
<keyword evidence="3" id="KW-1185">Reference proteome</keyword>
<dbReference type="PROSITE" id="PS51702">
    <property type="entry name" value="HTH_MU"/>
    <property type="match status" value="1"/>
</dbReference>
<gene>
    <name evidence="2" type="ORF">TUM4438_39560</name>
</gene>
<comment type="caution">
    <text evidence="2">The sequence shown here is derived from an EMBL/GenBank/DDBJ whole genome shotgun (WGS) entry which is preliminary data.</text>
</comment>
<dbReference type="SUPFAM" id="SSF46955">
    <property type="entry name" value="Putative DNA-binding domain"/>
    <property type="match status" value="1"/>
</dbReference>
<protein>
    <recommendedName>
        <fullName evidence="1">HTH Mu-type domain-containing protein</fullName>
    </recommendedName>
</protein>
<dbReference type="Proteomes" id="UP000887104">
    <property type="component" value="Unassembled WGS sequence"/>
</dbReference>
<feature type="domain" description="HTH Mu-type" evidence="1">
    <location>
        <begin position="5"/>
        <end position="72"/>
    </location>
</feature>
<dbReference type="EMBL" id="BPEY01000106">
    <property type="protein sequence ID" value="GIU51114.1"/>
    <property type="molecule type" value="Genomic_DNA"/>
</dbReference>
<dbReference type="InterPro" id="IPR003314">
    <property type="entry name" value="Mu-type_HTH"/>
</dbReference>
<dbReference type="InterPro" id="IPR009061">
    <property type="entry name" value="DNA-bd_dom_put_sf"/>
</dbReference>
<name>A0ABQ4PQ28_9GAMM</name>